<dbReference type="PIRSF" id="PIRSF000095">
    <property type="entry name" value="17beta-HSD"/>
    <property type="match status" value="1"/>
</dbReference>
<evidence type="ECO:0000256" key="3">
    <source>
        <dbReference type="ARBA" id="ARBA00023098"/>
    </source>
</evidence>
<dbReference type="GO" id="GO:0005829">
    <property type="term" value="C:cytosol"/>
    <property type="evidence" value="ECO:0007669"/>
    <property type="project" value="TreeGrafter"/>
</dbReference>
<feature type="binding site" evidence="6">
    <location>
        <begin position="10"/>
        <end position="38"/>
    </location>
    <ligand>
        <name>NADP(+)</name>
        <dbReference type="ChEBI" id="CHEBI:58349"/>
    </ligand>
</feature>
<dbReference type="InterPro" id="IPR020904">
    <property type="entry name" value="Sc_DH/Rdtase_CS"/>
</dbReference>
<dbReference type="AlphaFoldDB" id="A0A3Q3JL83"/>
<dbReference type="InterPro" id="IPR002347">
    <property type="entry name" value="SDR_fam"/>
</dbReference>
<protein>
    <submittedName>
        <fullName evidence="8">Uncharacterized protein</fullName>
    </submittedName>
</protein>
<evidence type="ECO:0000256" key="1">
    <source>
        <dbReference type="ARBA" id="ARBA00006484"/>
    </source>
</evidence>
<dbReference type="Proteomes" id="UP000261600">
    <property type="component" value="Unplaced"/>
</dbReference>
<proteinExistence type="inferred from homology"/>
<reference evidence="8" key="1">
    <citation type="submission" date="2025-08" db="UniProtKB">
        <authorList>
            <consortium name="Ensembl"/>
        </authorList>
    </citation>
    <scope>IDENTIFICATION</scope>
</reference>
<dbReference type="STRING" id="43700.ENSMALP00000020748"/>
<evidence type="ECO:0000313" key="8">
    <source>
        <dbReference type="Ensembl" id="ENSMALP00000020748.1"/>
    </source>
</evidence>
<feature type="active site" description="Proton acceptor" evidence="5">
    <location>
        <position position="154"/>
    </location>
</feature>
<keyword evidence="3" id="KW-0443">Lipid metabolism</keyword>
<evidence type="ECO:0000313" key="9">
    <source>
        <dbReference type="Proteomes" id="UP000261600"/>
    </source>
</evidence>
<dbReference type="InterPro" id="IPR036291">
    <property type="entry name" value="NAD(P)-bd_dom_sf"/>
</dbReference>
<feature type="binding site" evidence="6">
    <location>
        <position position="141"/>
    </location>
    <ligand>
        <name>substrate</name>
    </ligand>
</feature>
<dbReference type="OrthoDB" id="47007at2759"/>
<dbReference type="PRINTS" id="PR00081">
    <property type="entry name" value="GDHRDH"/>
</dbReference>
<feature type="binding site" evidence="6">
    <location>
        <position position="158"/>
    </location>
    <ligand>
        <name>NADP(+)</name>
        <dbReference type="ChEBI" id="CHEBI:58349"/>
    </ligand>
</feature>
<evidence type="ECO:0000256" key="4">
    <source>
        <dbReference type="PIRNR" id="PIRNR000095"/>
    </source>
</evidence>
<evidence type="ECO:0000256" key="5">
    <source>
        <dbReference type="PIRSR" id="PIRSR000095-1"/>
    </source>
</evidence>
<reference evidence="8" key="2">
    <citation type="submission" date="2025-09" db="UniProtKB">
        <authorList>
            <consortium name="Ensembl"/>
        </authorList>
    </citation>
    <scope>IDENTIFICATION</scope>
</reference>
<accession>A0A3Q3JL83</accession>
<dbReference type="PANTHER" id="PTHR43391">
    <property type="entry name" value="RETINOL DEHYDROGENASE-RELATED"/>
    <property type="match status" value="1"/>
</dbReference>
<dbReference type="RefSeq" id="XP_020465754.1">
    <property type="nucleotide sequence ID" value="XM_020610098.1"/>
</dbReference>
<dbReference type="GeneID" id="109965780"/>
<dbReference type="InterPro" id="IPR011348">
    <property type="entry name" value="17beta_DH"/>
</dbReference>
<comment type="similarity">
    <text evidence="1 4 7">Belongs to the short-chain dehydrogenases/reductases (SDR) family.</text>
</comment>
<evidence type="ECO:0000256" key="2">
    <source>
        <dbReference type="ARBA" id="ARBA00023002"/>
    </source>
</evidence>
<sequence length="305" mass="34743">MTQKVVLITGCSSGIGLTLAVRLAKNEKKMFMVYATMRNLNKGEALVEAAGRTLGRTLEIKQLDVCDENSIKACVDNLPERRVDILISNEEMGLIGPIECQSIDEMKIVMDTNFFGLVRLLKEILPDMKRRKKGHIVVISSVMGIQGTLFNDIYAASKFAVEGFCESLAIQALRFNLNISLIEPGPVIAEFERKVVEEGLKTDLSKADKVTADMFMNIYMKNHKQMFETFGQTTEDVAEHTHQIIIMNNPPFRHQTNVLYTPVTTLKYVDPNSDLTTDTFYKMVFEHNKVFNTSLNFLRFLRWRR</sequence>
<dbReference type="Ensembl" id="ENSMALT00000021151.1">
    <property type="protein sequence ID" value="ENSMALP00000020748.1"/>
    <property type="gene ID" value="ENSMALG00000014496.1"/>
</dbReference>
<dbReference type="PRINTS" id="PR00080">
    <property type="entry name" value="SDRFAMILY"/>
</dbReference>
<evidence type="ECO:0000256" key="7">
    <source>
        <dbReference type="RuleBase" id="RU000363"/>
    </source>
</evidence>
<keyword evidence="2" id="KW-0560">Oxidoreductase</keyword>
<evidence type="ECO:0000256" key="6">
    <source>
        <dbReference type="PIRSR" id="PIRSR000095-2"/>
    </source>
</evidence>
<dbReference type="GO" id="GO:0006703">
    <property type="term" value="P:estrogen biosynthetic process"/>
    <property type="evidence" value="ECO:0007669"/>
    <property type="project" value="InterPro"/>
</dbReference>
<keyword evidence="9" id="KW-1185">Reference proteome</keyword>
<dbReference type="SUPFAM" id="SSF51735">
    <property type="entry name" value="NAD(P)-binding Rossmann-fold domains"/>
    <property type="match status" value="1"/>
</dbReference>
<name>A0A3Q3JL83_MONAL</name>
<dbReference type="KEGG" id="malb:109965780"/>
<dbReference type="Pfam" id="PF00106">
    <property type="entry name" value="adh_short"/>
    <property type="match status" value="1"/>
</dbReference>
<dbReference type="GO" id="GO:0004303">
    <property type="term" value="F:estradiol 17-beta-dehydrogenase [NAD(P)+] activity"/>
    <property type="evidence" value="ECO:0007669"/>
    <property type="project" value="InterPro"/>
</dbReference>
<feature type="binding site" evidence="6">
    <location>
        <position position="64"/>
    </location>
    <ligand>
        <name>NADP(+)</name>
        <dbReference type="ChEBI" id="CHEBI:58349"/>
    </ligand>
</feature>
<dbReference type="Gene3D" id="3.40.50.720">
    <property type="entry name" value="NAD(P)-binding Rossmann-like Domain"/>
    <property type="match status" value="1"/>
</dbReference>
<dbReference type="PANTHER" id="PTHR43391:SF9">
    <property type="entry name" value="RETINOL DEHYDROGENASE"/>
    <property type="match status" value="1"/>
</dbReference>
<organism evidence="8 9">
    <name type="scientific">Monopterus albus</name>
    <name type="common">Swamp eel</name>
    <dbReference type="NCBI Taxonomy" id="43700"/>
    <lineage>
        <taxon>Eukaryota</taxon>
        <taxon>Metazoa</taxon>
        <taxon>Chordata</taxon>
        <taxon>Craniata</taxon>
        <taxon>Vertebrata</taxon>
        <taxon>Euteleostomi</taxon>
        <taxon>Actinopterygii</taxon>
        <taxon>Neopterygii</taxon>
        <taxon>Teleostei</taxon>
        <taxon>Neoteleostei</taxon>
        <taxon>Acanthomorphata</taxon>
        <taxon>Anabantaria</taxon>
        <taxon>Synbranchiformes</taxon>
        <taxon>Synbranchidae</taxon>
        <taxon>Monopterus</taxon>
    </lineage>
</organism>
<dbReference type="PROSITE" id="PS00061">
    <property type="entry name" value="ADH_SHORT"/>
    <property type="match status" value="1"/>
</dbReference>